<name>A0A6P1BMD9_9BRAD</name>
<dbReference type="GO" id="GO:0016787">
    <property type="term" value="F:hydrolase activity"/>
    <property type="evidence" value="ECO:0007669"/>
    <property type="project" value="TreeGrafter"/>
</dbReference>
<dbReference type="Gene3D" id="2.120.10.30">
    <property type="entry name" value="TolB, C-terminal domain"/>
    <property type="match status" value="1"/>
</dbReference>
<gene>
    <name evidence="1" type="ORF">FNJ47_26975</name>
</gene>
<dbReference type="InterPro" id="IPR011042">
    <property type="entry name" value="6-blade_b-propeller_TolB-like"/>
</dbReference>
<protein>
    <submittedName>
        <fullName evidence="1">Uncharacterized protein</fullName>
    </submittedName>
</protein>
<dbReference type="PANTHER" id="PTHR10426:SF88">
    <property type="entry name" value="ADIPOCYTE PLASMA MEMBRANE-ASSOCIATED PROTEIN HEMOMUCIN-RELATED"/>
    <property type="match status" value="1"/>
</dbReference>
<dbReference type="PANTHER" id="PTHR10426">
    <property type="entry name" value="STRICTOSIDINE SYNTHASE-RELATED"/>
    <property type="match status" value="1"/>
</dbReference>
<accession>A0A6P1BMD9</accession>
<dbReference type="AlphaFoldDB" id="A0A6P1BMD9"/>
<comment type="caution">
    <text evidence="1">The sequence shown here is derived from an EMBL/GenBank/DDBJ whole genome shotgun (WGS) entry which is preliminary data.</text>
</comment>
<evidence type="ECO:0000313" key="2">
    <source>
        <dbReference type="Proteomes" id="UP000468531"/>
    </source>
</evidence>
<dbReference type="EMBL" id="VKHP01000127">
    <property type="protein sequence ID" value="NEU99373.1"/>
    <property type="molecule type" value="Genomic_DNA"/>
</dbReference>
<sequence length="370" mass="39570">MGEAVVIAAVREFANRFLGRGEATITVPSFDGALKPNQKLESATTLLECEAPEDLATDGRNLYVADGRRLLRLDGSAATELRSFEQPISALCALADGGIAVALGGREVRLYADPTSGEPSVRFSDAAFNAINALTPAGDGTLIATDGSATCGVDDWARDLMELNRNGRVFRLDPKTGSVKPLASKLGYAFGACARGDGVLVSESWRHRLVLVADGRTPQTVLGHLPVYPSRLSKAAGGGYWLTAFTARTQLVEFVLREPAYRRRMMAEIDPAYWVAPRLRSGFSFKEPMQGAHIKTMGVIKPWAPPRSYGLVIRLSEDGKPLYSLHSRVDGVNHGVVAALELGSDLVLIAKGPGRVLKLPLAGLAEETGS</sequence>
<evidence type="ECO:0000313" key="1">
    <source>
        <dbReference type="EMBL" id="NEU99373.1"/>
    </source>
</evidence>
<dbReference type="Proteomes" id="UP000468531">
    <property type="component" value="Unassembled WGS sequence"/>
</dbReference>
<reference evidence="1 2" key="1">
    <citation type="journal article" date="2020" name="Arch. Microbiol.">
        <title>Bradyrhizobium uaiense sp. nov., a new highly efficient cowpea symbiont.</title>
        <authorList>
            <person name="Cabral Michel D."/>
            <person name="Azarias Guimaraes A."/>
            <person name="Martins da Costa E."/>
            <person name="Soares de Carvalho T."/>
            <person name="Balsanelli E."/>
            <person name="Willems A."/>
            <person name="Maltempi de Souza E."/>
            <person name="de Souza Moreira F.M."/>
        </authorList>
    </citation>
    <scope>NUCLEOTIDE SEQUENCE [LARGE SCALE GENOMIC DNA]</scope>
    <source>
        <strain evidence="1 2">UFLA 03-164</strain>
    </source>
</reference>
<organism evidence="1 2">
    <name type="scientific">Bradyrhizobium uaiense</name>
    <dbReference type="NCBI Taxonomy" id="2594946"/>
    <lineage>
        <taxon>Bacteria</taxon>
        <taxon>Pseudomonadati</taxon>
        <taxon>Pseudomonadota</taxon>
        <taxon>Alphaproteobacteria</taxon>
        <taxon>Hyphomicrobiales</taxon>
        <taxon>Nitrobacteraceae</taxon>
        <taxon>Bradyrhizobium</taxon>
    </lineage>
</organism>
<proteinExistence type="predicted"/>
<keyword evidence="2" id="KW-1185">Reference proteome</keyword>
<dbReference type="SUPFAM" id="SSF63829">
    <property type="entry name" value="Calcium-dependent phosphotriesterase"/>
    <property type="match status" value="1"/>
</dbReference>